<name>A0A1I5I104_PSUAM</name>
<dbReference type="RefSeq" id="WP_093356748.1">
    <property type="nucleotide sequence ID" value="NZ_FOUY01000081.1"/>
</dbReference>
<dbReference type="InterPro" id="IPR043917">
    <property type="entry name" value="DUF5753"/>
</dbReference>
<dbReference type="OrthoDB" id="4966777at2"/>
<organism evidence="3 4">
    <name type="scientific">Pseudonocardia ammonioxydans</name>
    <dbReference type="NCBI Taxonomy" id="260086"/>
    <lineage>
        <taxon>Bacteria</taxon>
        <taxon>Bacillati</taxon>
        <taxon>Actinomycetota</taxon>
        <taxon>Actinomycetes</taxon>
        <taxon>Pseudonocardiales</taxon>
        <taxon>Pseudonocardiaceae</taxon>
        <taxon>Pseudonocardia</taxon>
    </lineage>
</organism>
<feature type="region of interest" description="Disordered" evidence="1">
    <location>
        <begin position="81"/>
        <end position="111"/>
    </location>
</feature>
<dbReference type="STRING" id="260086.SAMN05216207_10813"/>
<dbReference type="Proteomes" id="UP000199614">
    <property type="component" value="Unassembled WGS sequence"/>
</dbReference>
<evidence type="ECO:0000259" key="2">
    <source>
        <dbReference type="SMART" id="SM00530"/>
    </source>
</evidence>
<evidence type="ECO:0000313" key="3">
    <source>
        <dbReference type="EMBL" id="SFO53721.1"/>
    </source>
</evidence>
<dbReference type="GO" id="GO:0003677">
    <property type="term" value="F:DNA binding"/>
    <property type="evidence" value="ECO:0007669"/>
    <property type="project" value="InterPro"/>
</dbReference>
<gene>
    <name evidence="3" type="ORF">SAMN05216207_10813</name>
</gene>
<evidence type="ECO:0000313" key="4">
    <source>
        <dbReference type="Proteomes" id="UP000199614"/>
    </source>
</evidence>
<dbReference type="SMART" id="SM00530">
    <property type="entry name" value="HTH_XRE"/>
    <property type="match status" value="1"/>
</dbReference>
<keyword evidence="4" id="KW-1185">Reference proteome</keyword>
<dbReference type="InterPro" id="IPR001387">
    <property type="entry name" value="Cro/C1-type_HTH"/>
</dbReference>
<dbReference type="AlphaFoldDB" id="A0A1I5I104"/>
<dbReference type="Pfam" id="PF13560">
    <property type="entry name" value="HTH_31"/>
    <property type="match status" value="1"/>
</dbReference>
<sequence length="293" mass="32615">MTNAEIHPQHQRLAARLKALRQAAGLSAAALGQPFGWSQSKTSKMENGQSALVIADIERWLDAVRADDDERTEVLSLARETGTRVRPWRNSDRPDGATQQQARGHRDAETSGIGVYQSEVVPGLLQTPDYARRLLEVHSLLPADEIPAAVLARLNRQTVLFDESKQFDLVITETALRWRPGPLSVTFAQLDRIALLAGQPNVRIGVLSRETQERCEARPLHSFVLLRYADAPATVEIETLTAEQEVTEPADVALYEQFLHEQQELAEHGPALLALLDHIREDLRHRQAATNDG</sequence>
<dbReference type="Gene3D" id="1.10.260.40">
    <property type="entry name" value="lambda repressor-like DNA-binding domains"/>
    <property type="match status" value="1"/>
</dbReference>
<dbReference type="Pfam" id="PF19054">
    <property type="entry name" value="DUF5753"/>
    <property type="match status" value="1"/>
</dbReference>
<proteinExistence type="predicted"/>
<evidence type="ECO:0000256" key="1">
    <source>
        <dbReference type="SAM" id="MobiDB-lite"/>
    </source>
</evidence>
<dbReference type="InterPro" id="IPR010982">
    <property type="entry name" value="Lambda_DNA-bd_dom_sf"/>
</dbReference>
<protein>
    <submittedName>
        <fullName evidence="3">Helix-turn-helix domain-containing protein</fullName>
    </submittedName>
</protein>
<accession>A0A1I5I104</accession>
<dbReference type="SUPFAM" id="SSF47413">
    <property type="entry name" value="lambda repressor-like DNA-binding domains"/>
    <property type="match status" value="1"/>
</dbReference>
<dbReference type="EMBL" id="FOUY01000081">
    <property type="protein sequence ID" value="SFO53721.1"/>
    <property type="molecule type" value="Genomic_DNA"/>
</dbReference>
<reference evidence="3 4" key="1">
    <citation type="submission" date="2016-10" db="EMBL/GenBank/DDBJ databases">
        <authorList>
            <person name="de Groot N.N."/>
        </authorList>
    </citation>
    <scope>NUCLEOTIDE SEQUENCE [LARGE SCALE GENOMIC DNA]</scope>
    <source>
        <strain evidence="3 4">CGMCC 4.1877</strain>
    </source>
</reference>
<feature type="domain" description="HTH cro/C1-type" evidence="2">
    <location>
        <begin position="16"/>
        <end position="71"/>
    </location>
</feature>